<dbReference type="InterPro" id="IPR032675">
    <property type="entry name" value="LRR_dom_sf"/>
</dbReference>
<accession>A0A6A5AB12</accession>
<dbReference type="SUPFAM" id="SSF52058">
    <property type="entry name" value="L domain-like"/>
    <property type="match status" value="1"/>
</dbReference>
<reference evidence="2 3" key="1">
    <citation type="submission" date="2019-06" db="EMBL/GenBank/DDBJ databases">
        <title>Genomics analysis of Aphanomyces spp. identifies a new class of oomycete effector associated with host adaptation.</title>
        <authorList>
            <person name="Gaulin E."/>
        </authorList>
    </citation>
    <scope>NUCLEOTIDE SEQUENCE [LARGE SCALE GENOMIC DNA]</scope>
    <source>
        <strain evidence="2 3">E</strain>
    </source>
</reference>
<dbReference type="Gene3D" id="3.80.10.10">
    <property type="entry name" value="Ribonuclease Inhibitor"/>
    <property type="match status" value="1"/>
</dbReference>
<dbReference type="AlphaFoldDB" id="A0A6A5AB12"/>
<dbReference type="EMBL" id="VJMI01013078">
    <property type="protein sequence ID" value="KAF0748637.1"/>
    <property type="molecule type" value="Genomic_DNA"/>
</dbReference>
<evidence type="ECO:0000313" key="3">
    <source>
        <dbReference type="Proteomes" id="UP000469452"/>
    </source>
</evidence>
<protein>
    <recommendedName>
        <fullName evidence="4">Leucine-rich repeat-containing N-terminal plant-type domain-containing protein</fullName>
    </recommendedName>
</protein>
<feature type="chain" id="PRO_5025602139" description="Leucine-rich repeat-containing N-terminal plant-type domain-containing protein" evidence="1">
    <location>
        <begin position="21"/>
        <end position="191"/>
    </location>
</feature>
<organism evidence="2 3">
    <name type="scientific">Aphanomyces astaci</name>
    <name type="common">Crayfish plague agent</name>
    <dbReference type="NCBI Taxonomy" id="112090"/>
    <lineage>
        <taxon>Eukaryota</taxon>
        <taxon>Sar</taxon>
        <taxon>Stramenopiles</taxon>
        <taxon>Oomycota</taxon>
        <taxon>Saprolegniomycetes</taxon>
        <taxon>Saprolegniales</taxon>
        <taxon>Verrucalvaceae</taxon>
        <taxon>Aphanomyces</taxon>
    </lineage>
</organism>
<proteinExistence type="predicted"/>
<dbReference type="VEuPathDB" id="FungiDB:H257_02325"/>
<evidence type="ECO:0008006" key="4">
    <source>
        <dbReference type="Google" id="ProtNLM"/>
    </source>
</evidence>
<gene>
    <name evidence="2" type="ORF">AaE_007294</name>
</gene>
<comment type="caution">
    <text evidence="2">The sequence shown here is derived from an EMBL/GenBank/DDBJ whole genome shotgun (WGS) entry which is preliminary data.</text>
</comment>
<evidence type="ECO:0000256" key="1">
    <source>
        <dbReference type="SAM" id="SignalP"/>
    </source>
</evidence>
<keyword evidence="1" id="KW-0732">Signal</keyword>
<feature type="signal peptide" evidence="1">
    <location>
        <begin position="1"/>
        <end position="20"/>
    </location>
</feature>
<dbReference type="Proteomes" id="UP000469452">
    <property type="component" value="Unassembled WGS sequence"/>
</dbReference>
<sequence>MPTIHVVLTIACVAMAHVAASTIHADNTNTLLAACPHAYVSSAAVHSQVCLRNVITNNTIVVVQGEPKILSLSDQGIQSIEAFPTQPHILDLSSNALRSINVSSTTGVSVMSLNLRNNSITTAGLVTLPPSIISLDLSDNDIDSMGTTSFNWASLTKLTTLYGKMASNVSGNGMHSIHLPSLPPSLTTLYT</sequence>
<evidence type="ECO:0000313" key="2">
    <source>
        <dbReference type="EMBL" id="KAF0748637.1"/>
    </source>
</evidence>
<name>A0A6A5AB12_APHAT</name>